<organism evidence="1 2">
    <name type="scientific">Jaapia argillacea MUCL 33604</name>
    <dbReference type="NCBI Taxonomy" id="933084"/>
    <lineage>
        <taxon>Eukaryota</taxon>
        <taxon>Fungi</taxon>
        <taxon>Dikarya</taxon>
        <taxon>Basidiomycota</taxon>
        <taxon>Agaricomycotina</taxon>
        <taxon>Agaricomycetes</taxon>
        <taxon>Agaricomycetidae</taxon>
        <taxon>Jaapiales</taxon>
        <taxon>Jaapiaceae</taxon>
        <taxon>Jaapia</taxon>
    </lineage>
</organism>
<evidence type="ECO:0000313" key="1">
    <source>
        <dbReference type="EMBL" id="KDQ60887.1"/>
    </source>
</evidence>
<dbReference type="AlphaFoldDB" id="A0A067QBJ7"/>
<dbReference type="Proteomes" id="UP000027265">
    <property type="component" value="Unassembled WGS sequence"/>
</dbReference>
<keyword evidence="2" id="KW-1185">Reference proteome</keyword>
<dbReference type="HOGENOM" id="CLU_950158_0_0_1"/>
<accession>A0A067QBJ7</accession>
<dbReference type="STRING" id="933084.A0A067QBJ7"/>
<dbReference type="EMBL" id="KL197713">
    <property type="protein sequence ID" value="KDQ60887.1"/>
    <property type="molecule type" value="Genomic_DNA"/>
</dbReference>
<proteinExistence type="predicted"/>
<dbReference type="InParanoid" id="A0A067QBJ7"/>
<reference evidence="2" key="1">
    <citation type="journal article" date="2014" name="Proc. Natl. Acad. Sci. U.S.A.">
        <title>Extensive sampling of basidiomycete genomes demonstrates inadequacy of the white-rot/brown-rot paradigm for wood decay fungi.</title>
        <authorList>
            <person name="Riley R."/>
            <person name="Salamov A.A."/>
            <person name="Brown D.W."/>
            <person name="Nagy L.G."/>
            <person name="Floudas D."/>
            <person name="Held B.W."/>
            <person name="Levasseur A."/>
            <person name="Lombard V."/>
            <person name="Morin E."/>
            <person name="Otillar R."/>
            <person name="Lindquist E.A."/>
            <person name="Sun H."/>
            <person name="LaButti K.M."/>
            <person name="Schmutz J."/>
            <person name="Jabbour D."/>
            <person name="Luo H."/>
            <person name="Baker S.E."/>
            <person name="Pisabarro A.G."/>
            <person name="Walton J.D."/>
            <person name="Blanchette R.A."/>
            <person name="Henrissat B."/>
            <person name="Martin F."/>
            <person name="Cullen D."/>
            <person name="Hibbett D.S."/>
            <person name="Grigoriev I.V."/>
        </authorList>
    </citation>
    <scope>NUCLEOTIDE SEQUENCE [LARGE SCALE GENOMIC DNA]</scope>
    <source>
        <strain evidence="2">MUCL 33604</strain>
    </source>
</reference>
<evidence type="ECO:0000313" key="2">
    <source>
        <dbReference type="Proteomes" id="UP000027265"/>
    </source>
</evidence>
<name>A0A067QBJ7_9AGAM</name>
<gene>
    <name evidence="1" type="ORF">JAAARDRAFT_204681</name>
</gene>
<sequence>MERLPDLSKDWLKSVDQDLISLLPSTPKPAAVHQDVFNNDTSRLYLATSCFTCRGCTPHVPLDYRRLLSHHCMSRYHEFLEEGSDLRERCLEMNCMPWSKARVKFDDIASKSVNDILKLCQKDATITTSAEFEDLDVRLECTTCSRVAGYYSARVMMTPKAAVKHQLERKGHRFKVLDMADTVMVKMKEVQATCFDPIWRCVRCRQALTPYETPTHMAQSHNLDAVGKDDTYRNYECNIIHPKPISTFAVADEDDFGIGGWHGGLWEDLMDDFSQDSDDDGYYDGFDDWFGFY</sequence>
<protein>
    <submittedName>
        <fullName evidence="1">Uncharacterized protein</fullName>
    </submittedName>
</protein>